<keyword evidence="2" id="KW-1185">Reference proteome</keyword>
<protein>
    <submittedName>
        <fullName evidence="1">SUKH-4 immunity protein of toxin-antitoxin system</fullName>
    </submittedName>
</protein>
<sequence>MDYKELMKDWKSEDLFRFDVHDLTSKGLNQETTDFLSNVGLPTSVAPYLSFVGDLEKELRSVFDTYETGEVGHKYFLSIGTDGAGNPICIDIKNDCQVVVLNHEEDFSSTFMNSSVVELFQFLTLYKSFVEDVIGVNGEDAFLDANFTDKQYEELKKGMEVVEDKALRPNTSWAQELKLLLVNRENF</sequence>
<comment type="caution">
    <text evidence="1">The sequence shown here is derived from an EMBL/GenBank/DDBJ whole genome shotgun (WGS) entry which is preliminary data.</text>
</comment>
<evidence type="ECO:0000313" key="2">
    <source>
        <dbReference type="Proteomes" id="UP000245466"/>
    </source>
</evidence>
<reference evidence="1 2" key="1">
    <citation type="submission" date="2018-04" db="EMBL/GenBank/DDBJ databases">
        <title>Genomic Encyclopedia of Type Strains, Phase IV (KMG-IV): sequencing the most valuable type-strain genomes for metagenomic binning, comparative biology and taxonomic classification.</title>
        <authorList>
            <person name="Goeker M."/>
        </authorList>
    </citation>
    <scope>NUCLEOTIDE SEQUENCE [LARGE SCALE GENOMIC DNA]</scope>
    <source>
        <strain evidence="1 2">DSM 100231</strain>
    </source>
</reference>
<dbReference type="OrthoDB" id="893152at2"/>
<proteinExistence type="predicted"/>
<dbReference type="InterPro" id="IPR037883">
    <property type="entry name" value="Knr4/Smi1-like_sf"/>
</dbReference>
<dbReference type="SUPFAM" id="SSF160631">
    <property type="entry name" value="SMI1/KNR4-like"/>
    <property type="match status" value="1"/>
</dbReference>
<dbReference type="Pfam" id="PF14435">
    <property type="entry name" value="SUKH-4"/>
    <property type="match status" value="1"/>
</dbReference>
<dbReference type="EMBL" id="QEKI01000005">
    <property type="protein sequence ID" value="PVY41125.1"/>
    <property type="molecule type" value="Genomic_DNA"/>
</dbReference>
<name>A0A2U1AXH1_9BACT</name>
<gene>
    <name evidence="1" type="ORF">C8E01_10550</name>
</gene>
<dbReference type="InterPro" id="IPR025851">
    <property type="entry name" value="SUKH-4"/>
</dbReference>
<accession>A0A2U1AXH1</accession>
<dbReference type="Proteomes" id="UP000245466">
    <property type="component" value="Unassembled WGS sequence"/>
</dbReference>
<dbReference type="AlphaFoldDB" id="A0A2U1AXH1"/>
<dbReference type="RefSeq" id="WP_116543078.1">
    <property type="nucleotide sequence ID" value="NZ_QEKI01000005.1"/>
</dbReference>
<evidence type="ECO:0000313" key="1">
    <source>
        <dbReference type="EMBL" id="PVY41125.1"/>
    </source>
</evidence>
<organism evidence="1 2">
    <name type="scientific">Pontibacter virosus</name>
    <dbReference type="NCBI Taxonomy" id="1765052"/>
    <lineage>
        <taxon>Bacteria</taxon>
        <taxon>Pseudomonadati</taxon>
        <taxon>Bacteroidota</taxon>
        <taxon>Cytophagia</taxon>
        <taxon>Cytophagales</taxon>
        <taxon>Hymenobacteraceae</taxon>
        <taxon>Pontibacter</taxon>
    </lineage>
</organism>